<dbReference type="EMBL" id="LPXO01000003">
    <property type="protein sequence ID" value="KUF11503.1"/>
    <property type="molecule type" value="Genomic_DNA"/>
</dbReference>
<dbReference type="AlphaFoldDB" id="A0A0W7WLS0"/>
<dbReference type="Proteomes" id="UP000054396">
    <property type="component" value="Unassembled WGS sequence"/>
</dbReference>
<feature type="chain" id="PRO_5006936449" description="von Hippel-Lindau disease tumour suppressor beta domain-containing protein" evidence="1">
    <location>
        <begin position="22"/>
        <end position="282"/>
    </location>
</feature>
<dbReference type="Pfam" id="PF01847">
    <property type="entry name" value="VHL"/>
    <property type="match status" value="1"/>
</dbReference>
<reference evidence="3 4" key="1">
    <citation type="submission" date="2015-12" db="EMBL/GenBank/DDBJ databases">
        <authorList>
            <person name="Shamseldin A."/>
            <person name="Moawad H."/>
            <person name="Abd El-Rahim W.M."/>
            <person name="Sadowsky M.J."/>
        </authorList>
    </citation>
    <scope>NUCLEOTIDE SEQUENCE [LARGE SCALE GENOMIC DNA]</scope>
    <source>
        <strain evidence="3 4">SJ5A-1</strain>
    </source>
</reference>
<evidence type="ECO:0000313" key="4">
    <source>
        <dbReference type="Proteomes" id="UP000054396"/>
    </source>
</evidence>
<organism evidence="3 4">
    <name type="scientific">Pseudoponticoccus marisrubri</name>
    <dbReference type="NCBI Taxonomy" id="1685382"/>
    <lineage>
        <taxon>Bacteria</taxon>
        <taxon>Pseudomonadati</taxon>
        <taxon>Pseudomonadota</taxon>
        <taxon>Alphaproteobacteria</taxon>
        <taxon>Rhodobacterales</taxon>
        <taxon>Roseobacteraceae</taxon>
        <taxon>Pseudoponticoccus</taxon>
    </lineage>
</organism>
<gene>
    <name evidence="3" type="ORF">AVJ23_06995</name>
</gene>
<evidence type="ECO:0000256" key="1">
    <source>
        <dbReference type="SAM" id="SignalP"/>
    </source>
</evidence>
<protein>
    <recommendedName>
        <fullName evidence="2">von Hippel-Lindau disease tumour suppressor beta domain-containing protein</fullName>
    </recommendedName>
</protein>
<dbReference type="STRING" id="1685382.AVJ23_06995"/>
<dbReference type="RefSeq" id="WP_058861448.1">
    <property type="nucleotide sequence ID" value="NZ_LPXO01000003.1"/>
</dbReference>
<dbReference type="Gene3D" id="2.60.40.780">
    <property type="entry name" value="von Hippel-Lindau disease tumour suppressor, beta domain"/>
    <property type="match status" value="1"/>
</dbReference>
<feature type="signal peptide" evidence="1">
    <location>
        <begin position="1"/>
        <end position="21"/>
    </location>
</feature>
<name>A0A0W7WLS0_9RHOB</name>
<dbReference type="InterPro" id="IPR036208">
    <property type="entry name" value="VHL_sf"/>
</dbReference>
<evidence type="ECO:0000313" key="3">
    <source>
        <dbReference type="EMBL" id="KUF11503.1"/>
    </source>
</evidence>
<dbReference type="OrthoDB" id="7817988at2"/>
<accession>A0A0W7WLS0</accession>
<evidence type="ECO:0000259" key="2">
    <source>
        <dbReference type="Pfam" id="PF01847"/>
    </source>
</evidence>
<dbReference type="InterPro" id="IPR024053">
    <property type="entry name" value="VHL_beta_dom"/>
</dbReference>
<dbReference type="InterPro" id="IPR037140">
    <property type="entry name" value="VHL_beta_dom_sf"/>
</dbReference>
<sequence>MHARLSLPVLLALAGALPAAAQPEREWSYDRHLAQDIFETELVLSYGVPETDAVQARATCAIGAQAPYVALRLAIAPGPRAEGAGVQVTIRNARGDSYLYQAGITGVGAEVGITGVDLPLATDDPILAEFTEAGPLSYAIPGAAPVTLPLAGIGDKAARLVEDCRDIATLTPDPPALDPATAASAALCDVVQSLRSGTGGAPQPVRFTNVSDGYRVLLWVDFEGNLTEYAALQAGLSYDVNSFVDHVWQVTDGPGNCVQVVTLQPGDSAVSLSAPQRVFEPE</sequence>
<proteinExistence type="predicted"/>
<keyword evidence="4" id="KW-1185">Reference proteome</keyword>
<comment type="caution">
    <text evidence="3">The sequence shown here is derived from an EMBL/GenBank/DDBJ whole genome shotgun (WGS) entry which is preliminary data.</text>
</comment>
<dbReference type="SUPFAM" id="SSF49468">
    <property type="entry name" value="VHL"/>
    <property type="match status" value="1"/>
</dbReference>
<keyword evidence="1" id="KW-0732">Signal</keyword>
<feature type="domain" description="von Hippel-Lindau disease tumour suppressor beta" evidence="2">
    <location>
        <begin position="201"/>
        <end position="252"/>
    </location>
</feature>